<feature type="compositionally biased region" description="Polar residues" evidence="1">
    <location>
        <begin position="691"/>
        <end position="701"/>
    </location>
</feature>
<feature type="transmembrane region" description="Helical" evidence="2">
    <location>
        <begin position="1125"/>
        <end position="1151"/>
    </location>
</feature>
<evidence type="ECO:0000313" key="3">
    <source>
        <dbReference type="EMBL" id="SPQ18382.1"/>
    </source>
</evidence>
<keyword evidence="2" id="KW-0472">Membrane</keyword>
<dbReference type="AlphaFoldDB" id="A0A446B7D6"/>
<dbReference type="EMBL" id="OUUZ01000001">
    <property type="protein sequence ID" value="SPQ18382.1"/>
    <property type="molecule type" value="Genomic_DNA"/>
</dbReference>
<feature type="transmembrane region" description="Helical" evidence="2">
    <location>
        <begin position="778"/>
        <end position="796"/>
    </location>
</feature>
<feature type="transmembrane region" description="Helical" evidence="2">
    <location>
        <begin position="852"/>
        <end position="873"/>
    </location>
</feature>
<proteinExistence type="predicted"/>
<sequence>MQQPLLIHPRDSRAAYDYFSIRAAEDRDERPVGEAARGRDSPVWRTGSPPNYKPTALRWPFISTVIALLLVAIVLVVVAEKKMPDSDSTAVFVGIHPNASQPLLFARDVVANTSASTVEVTASKCYNGTNPIVHTVDGNASFSFRFDANTYFSGAVKRRQPAVIYGTVDNTRLDVESVAIISSSSSVQRVATTSTTSLPSGARVVPISSSVSRFTSYITVSLTTVVFTSVIPNIETIPYSSESTFTTTLVSTMTGVSETTFQSFFTANGTRASAPASTATHTEISVATLPVTETITFEGVTTVTGTDTITGTSVITGVVIPSVGEVTITYYSTILPGDPPSALTQAQGPVQVTGIEVVGGTTVPIVQTQGPVLVAVPTNVVQTEVVGGQVSTGVVSVAGTTVTNVVVITPSQGSPAEVVTTVGGTPVTVVSTPAPVTVVTTVNGVPSTIVETPPPQTVVRTDGGVATTLVAGQPFTQTIVNTIGGTPVTQVVVTTPSGPPFQPITYTVVSDAGGTLVTEVIVTTPTGPAGQPITYTAVDIVGGTPVTQVVVTTLSGATFQPVSFTIATEVGGTPTVITITPSRTTVVETISGTPITRVITFPVTSFTATVGGTLTTEVLVTTPTATGPITLTLVSTLPDSLSTFTTTIPPTTILTTISSSMLITSTPPPTTSFSTRPRSTHTFTSTSTPSAGTNSTTSNGDPTVVASTKVFRWTEADIFLGTFLPALLGVALVIPLRIIDLNAKLYQPFQTLAQPGSSISSRSGGSSSGGGAPGSDTLLLQYTGLMAFVAPAVTLLRGRPVPFLTTVVVACASLMVPLATEAVGLKMHGVCYLNTASPATCGPALGVSPVPAHVLEALLAAVVVVLLVVLVLVRRWVTGVRANPWNLAGAASLAGSPHVRIRQGSERAMRRAMADKLFGLGYFRNADGREEYGIVLMDEAGRGLREEGVPSGGDTESELLDDGDEVGVDKWGDGRTSQLPFMALRYPWRIAFMVFQLAVLIFVIYYYAYYRSGVRDNGRLWQFLNTNTFGVRFVSAIIGVIIAFCWQIFFLSVSTMTAFRLLSLSTQPARTSILLTPSTNPFSGLYSAVRHRLPFPAAVSLAAILSEFLPVLLSNVPFNLAQTATAATACAVLSCVFLGLMLAVLAASFAVRYPPMPVDPRSVGGLLWYVSRSRMVVEHRDFEGVSLLDGKERAERVEQLGRRYFYGVLAGDGNGGRRLGVDCDVDGGEYLGAAHFGQGLARSP</sequence>
<feature type="transmembrane region" description="Helical" evidence="2">
    <location>
        <begin position="803"/>
        <end position="820"/>
    </location>
</feature>
<feature type="region of interest" description="Disordered" evidence="1">
    <location>
        <begin position="665"/>
        <end position="701"/>
    </location>
</feature>
<feature type="transmembrane region" description="Helical" evidence="2">
    <location>
        <begin position="59"/>
        <end position="79"/>
    </location>
</feature>
<feature type="compositionally biased region" description="Low complexity" evidence="1">
    <location>
        <begin position="665"/>
        <end position="690"/>
    </location>
</feature>
<evidence type="ECO:0000256" key="1">
    <source>
        <dbReference type="SAM" id="MobiDB-lite"/>
    </source>
</evidence>
<dbReference type="Proteomes" id="UP000289323">
    <property type="component" value="Unassembled WGS sequence"/>
</dbReference>
<organism evidence="3 4">
    <name type="scientific">Thermothielavioides terrestris</name>
    <dbReference type="NCBI Taxonomy" id="2587410"/>
    <lineage>
        <taxon>Eukaryota</taxon>
        <taxon>Fungi</taxon>
        <taxon>Dikarya</taxon>
        <taxon>Ascomycota</taxon>
        <taxon>Pezizomycotina</taxon>
        <taxon>Sordariomycetes</taxon>
        <taxon>Sordariomycetidae</taxon>
        <taxon>Sordariales</taxon>
        <taxon>Chaetomiaceae</taxon>
        <taxon>Thermothielavioides</taxon>
    </lineage>
</organism>
<protein>
    <submittedName>
        <fullName evidence="3">Ab9d6019-1f64-4f61-8860-4b7de751d1fb</fullName>
    </submittedName>
</protein>
<feature type="transmembrane region" description="Helical" evidence="2">
    <location>
        <begin position="1029"/>
        <end position="1053"/>
    </location>
</feature>
<feature type="transmembrane region" description="Helical" evidence="2">
    <location>
        <begin position="990"/>
        <end position="1009"/>
    </location>
</feature>
<dbReference type="Pfam" id="PF11915">
    <property type="entry name" value="DUF3433"/>
    <property type="match status" value="2"/>
</dbReference>
<gene>
    <name evidence="3" type="ORF">TT172_LOCUS801</name>
</gene>
<evidence type="ECO:0000313" key="4">
    <source>
        <dbReference type="Proteomes" id="UP000289323"/>
    </source>
</evidence>
<reference evidence="3 4" key="1">
    <citation type="submission" date="2018-04" db="EMBL/GenBank/DDBJ databases">
        <authorList>
            <person name="Huttner S."/>
            <person name="Dainat J."/>
        </authorList>
    </citation>
    <scope>NUCLEOTIDE SEQUENCE [LARGE SCALE GENOMIC DNA]</scope>
</reference>
<dbReference type="InterPro" id="IPR021840">
    <property type="entry name" value="DUF3433"/>
</dbReference>
<evidence type="ECO:0000256" key="2">
    <source>
        <dbReference type="SAM" id="Phobius"/>
    </source>
</evidence>
<keyword evidence="2" id="KW-1133">Transmembrane helix</keyword>
<feature type="transmembrane region" description="Helical" evidence="2">
    <location>
        <begin position="718"/>
        <end position="739"/>
    </location>
</feature>
<name>A0A446B7D6_9PEZI</name>
<accession>A0A446B7D6</accession>
<keyword evidence="2" id="KW-0812">Transmembrane</keyword>